<sequence>MMDPDYDLFMAIVATGSLTGAGRSLRISPAMASKRLSRLETRLGTRLVHRSTRRLALTAQGERFHADLEGIMAALAQAERSVAGDVEAPGGPLRISAPTSFGRLHLAPHVGAFLSAHPRVDFMLDLSDDFIDLMAGTVDLAIRITADVPPGLTAHHLADNARVLCAAPAYIAAHGTPQRLAELAGHRLLAATGQLPWRLSGPRGTVLHHGVSHVRTNSSEVVRELALSGVGIALRSLWDVHGDLDSGALVRMLPDFAGAQGIAIYAVHPPMPHMPPALAAFIQFLKGLYSPVPPWDRQR</sequence>
<dbReference type="CDD" id="cd08422">
    <property type="entry name" value="PBP2_CrgA_like"/>
    <property type="match status" value="1"/>
</dbReference>
<dbReference type="PANTHER" id="PTHR30537:SF35">
    <property type="entry name" value="TRANSCRIPTIONAL REGULATORY PROTEIN"/>
    <property type="match status" value="1"/>
</dbReference>
<comment type="similarity">
    <text evidence="1">Belongs to the LysR transcriptional regulatory family.</text>
</comment>
<dbReference type="InterPro" id="IPR036390">
    <property type="entry name" value="WH_DNA-bd_sf"/>
</dbReference>
<name>A0A437J658_9SPHN</name>
<feature type="domain" description="HTH lysR-type" evidence="5">
    <location>
        <begin position="9"/>
        <end position="58"/>
    </location>
</feature>
<evidence type="ECO:0000256" key="2">
    <source>
        <dbReference type="ARBA" id="ARBA00023015"/>
    </source>
</evidence>
<protein>
    <submittedName>
        <fullName evidence="6">LysR family transcriptional regulator</fullName>
    </submittedName>
</protein>
<dbReference type="PROSITE" id="PS50931">
    <property type="entry name" value="HTH_LYSR"/>
    <property type="match status" value="1"/>
</dbReference>
<evidence type="ECO:0000256" key="3">
    <source>
        <dbReference type="ARBA" id="ARBA00023125"/>
    </source>
</evidence>
<dbReference type="Pfam" id="PF00126">
    <property type="entry name" value="HTH_1"/>
    <property type="match status" value="1"/>
</dbReference>
<proteinExistence type="inferred from homology"/>
<evidence type="ECO:0000256" key="1">
    <source>
        <dbReference type="ARBA" id="ARBA00009437"/>
    </source>
</evidence>
<keyword evidence="3" id="KW-0238">DNA-binding</keyword>
<dbReference type="Gene3D" id="3.40.190.290">
    <property type="match status" value="1"/>
</dbReference>
<dbReference type="GO" id="GO:0006351">
    <property type="term" value="P:DNA-templated transcription"/>
    <property type="evidence" value="ECO:0007669"/>
    <property type="project" value="TreeGrafter"/>
</dbReference>
<dbReference type="SUPFAM" id="SSF53850">
    <property type="entry name" value="Periplasmic binding protein-like II"/>
    <property type="match status" value="1"/>
</dbReference>
<comment type="caution">
    <text evidence="6">The sequence shown here is derived from an EMBL/GenBank/DDBJ whole genome shotgun (WGS) entry which is preliminary data.</text>
</comment>
<dbReference type="EMBL" id="RZUL01000003">
    <property type="protein sequence ID" value="RVT40663.1"/>
    <property type="molecule type" value="Genomic_DNA"/>
</dbReference>
<evidence type="ECO:0000259" key="5">
    <source>
        <dbReference type="PROSITE" id="PS50931"/>
    </source>
</evidence>
<gene>
    <name evidence="6" type="ORF">ENE74_09245</name>
</gene>
<evidence type="ECO:0000313" key="7">
    <source>
        <dbReference type="Proteomes" id="UP000282977"/>
    </source>
</evidence>
<dbReference type="GO" id="GO:0003700">
    <property type="term" value="F:DNA-binding transcription factor activity"/>
    <property type="evidence" value="ECO:0007669"/>
    <property type="project" value="InterPro"/>
</dbReference>
<dbReference type="GO" id="GO:0043565">
    <property type="term" value="F:sequence-specific DNA binding"/>
    <property type="evidence" value="ECO:0007669"/>
    <property type="project" value="TreeGrafter"/>
</dbReference>
<dbReference type="InterPro" id="IPR000847">
    <property type="entry name" value="LysR_HTH_N"/>
</dbReference>
<dbReference type="InterPro" id="IPR058163">
    <property type="entry name" value="LysR-type_TF_proteobact-type"/>
</dbReference>
<dbReference type="InterPro" id="IPR036388">
    <property type="entry name" value="WH-like_DNA-bd_sf"/>
</dbReference>
<dbReference type="Gene3D" id="1.10.10.10">
    <property type="entry name" value="Winged helix-like DNA-binding domain superfamily/Winged helix DNA-binding domain"/>
    <property type="match status" value="1"/>
</dbReference>
<dbReference type="RefSeq" id="WP_127690663.1">
    <property type="nucleotide sequence ID" value="NZ_RZUL01000003.1"/>
</dbReference>
<dbReference type="AlphaFoldDB" id="A0A437J658"/>
<reference evidence="6 7" key="1">
    <citation type="submission" date="2019-01" db="EMBL/GenBank/DDBJ databases">
        <authorList>
            <person name="Chen W.-M."/>
        </authorList>
    </citation>
    <scope>NUCLEOTIDE SEQUENCE [LARGE SCALE GENOMIC DNA]</scope>
    <source>
        <strain evidence="6 7">TLA-22</strain>
    </source>
</reference>
<dbReference type="OrthoDB" id="9786526at2"/>
<dbReference type="Proteomes" id="UP000282977">
    <property type="component" value="Unassembled WGS sequence"/>
</dbReference>
<dbReference type="PANTHER" id="PTHR30537">
    <property type="entry name" value="HTH-TYPE TRANSCRIPTIONAL REGULATOR"/>
    <property type="match status" value="1"/>
</dbReference>
<evidence type="ECO:0000256" key="4">
    <source>
        <dbReference type="ARBA" id="ARBA00023163"/>
    </source>
</evidence>
<dbReference type="SUPFAM" id="SSF46785">
    <property type="entry name" value="Winged helix' DNA-binding domain"/>
    <property type="match status" value="1"/>
</dbReference>
<accession>A0A437J658</accession>
<keyword evidence="2" id="KW-0805">Transcription regulation</keyword>
<organism evidence="6 7">
    <name type="scientific">Sphingobium algorifonticola</name>
    <dbReference type="NCBI Taxonomy" id="2008318"/>
    <lineage>
        <taxon>Bacteria</taxon>
        <taxon>Pseudomonadati</taxon>
        <taxon>Pseudomonadota</taxon>
        <taxon>Alphaproteobacteria</taxon>
        <taxon>Sphingomonadales</taxon>
        <taxon>Sphingomonadaceae</taxon>
        <taxon>Sphingobium</taxon>
    </lineage>
</organism>
<evidence type="ECO:0000313" key="6">
    <source>
        <dbReference type="EMBL" id="RVT40663.1"/>
    </source>
</evidence>
<keyword evidence="7" id="KW-1185">Reference proteome</keyword>
<dbReference type="Pfam" id="PF03466">
    <property type="entry name" value="LysR_substrate"/>
    <property type="match status" value="1"/>
</dbReference>
<dbReference type="InterPro" id="IPR005119">
    <property type="entry name" value="LysR_subst-bd"/>
</dbReference>
<keyword evidence="4" id="KW-0804">Transcription</keyword>